<dbReference type="SMART" id="SM00557">
    <property type="entry name" value="IG_FLMN"/>
    <property type="match status" value="1"/>
</dbReference>
<dbReference type="EMBL" id="OX597836">
    <property type="protein sequence ID" value="CAI9739310.1"/>
    <property type="molecule type" value="Genomic_DNA"/>
</dbReference>
<feature type="repeat" description="Filamin" evidence="3">
    <location>
        <begin position="51"/>
        <end position="147"/>
    </location>
</feature>
<dbReference type="InterPro" id="IPR017868">
    <property type="entry name" value="Filamin/ABP280_repeat-like"/>
</dbReference>
<dbReference type="FunFam" id="2.60.40.10:FF:001145">
    <property type="entry name" value="Jitterbug, isoform I"/>
    <property type="match status" value="1"/>
</dbReference>
<keyword evidence="2" id="KW-0677">Repeat</keyword>
<dbReference type="GO" id="GO:0030036">
    <property type="term" value="P:actin cytoskeleton organization"/>
    <property type="evidence" value="ECO:0007669"/>
    <property type="project" value="InterPro"/>
</dbReference>
<evidence type="ECO:0000313" key="5">
    <source>
        <dbReference type="EMBL" id="CAI9739310.1"/>
    </source>
</evidence>
<dbReference type="Gene3D" id="2.60.40.10">
    <property type="entry name" value="Immunoglobulins"/>
    <property type="match status" value="1"/>
</dbReference>
<protein>
    <submittedName>
        <fullName evidence="5">Filamin-A-like</fullName>
    </submittedName>
</protein>
<dbReference type="GO" id="GO:0051015">
    <property type="term" value="F:actin filament binding"/>
    <property type="evidence" value="ECO:0007669"/>
    <property type="project" value="InterPro"/>
</dbReference>
<accession>A0AA36FHW4</accession>
<evidence type="ECO:0000256" key="1">
    <source>
        <dbReference type="ARBA" id="ARBA00009238"/>
    </source>
</evidence>
<keyword evidence="6" id="KW-1185">Reference proteome</keyword>
<gene>
    <name evidence="5" type="ORF">OCTVUL_1B019180</name>
</gene>
<evidence type="ECO:0000256" key="2">
    <source>
        <dbReference type="ARBA" id="ARBA00022737"/>
    </source>
</evidence>
<organism evidence="5 6">
    <name type="scientific">Octopus vulgaris</name>
    <name type="common">Common octopus</name>
    <dbReference type="NCBI Taxonomy" id="6645"/>
    <lineage>
        <taxon>Eukaryota</taxon>
        <taxon>Metazoa</taxon>
        <taxon>Spiralia</taxon>
        <taxon>Lophotrochozoa</taxon>
        <taxon>Mollusca</taxon>
        <taxon>Cephalopoda</taxon>
        <taxon>Coleoidea</taxon>
        <taxon>Octopodiformes</taxon>
        <taxon>Octopoda</taxon>
        <taxon>Incirrata</taxon>
        <taxon>Octopodidae</taxon>
        <taxon>Octopus</taxon>
    </lineage>
</organism>
<name>A0AA36FHW4_OCTVU</name>
<sequence length="179" mass="19767">MRGIHDFIQVDVKAMKYHRYKCSYKAPAAVSYLSQKLLTVKLGSPFNIMVGDPPDAKEVYVYGPGIEDGVLYSYQSNFIVETTGAGNGRLAVKIKGPKGAFNVNMRKSPASNRTIICNYKPTEIGEYIICVTWSDENVTGSPFVVKIFDNPFELQNKASNDGGNRAIKGNSDAQWSELI</sequence>
<evidence type="ECO:0000256" key="3">
    <source>
        <dbReference type="PROSITE-ProRule" id="PRU00087"/>
    </source>
</evidence>
<comment type="similarity">
    <text evidence="1">Belongs to the filamin family.</text>
</comment>
<feature type="region of interest" description="Disordered" evidence="4">
    <location>
        <begin position="159"/>
        <end position="179"/>
    </location>
</feature>
<dbReference type="Proteomes" id="UP001162480">
    <property type="component" value="Chromosome 23"/>
</dbReference>
<dbReference type="PROSITE" id="PS50194">
    <property type="entry name" value="FILAMIN_REPEAT"/>
    <property type="match status" value="1"/>
</dbReference>
<dbReference type="Pfam" id="PF00630">
    <property type="entry name" value="Filamin"/>
    <property type="match status" value="1"/>
</dbReference>
<dbReference type="InterPro" id="IPR014756">
    <property type="entry name" value="Ig_E-set"/>
</dbReference>
<evidence type="ECO:0000313" key="6">
    <source>
        <dbReference type="Proteomes" id="UP001162480"/>
    </source>
</evidence>
<dbReference type="SUPFAM" id="SSF81296">
    <property type="entry name" value="E set domains"/>
    <property type="match status" value="1"/>
</dbReference>
<reference evidence="5" key="1">
    <citation type="submission" date="2023-08" db="EMBL/GenBank/DDBJ databases">
        <authorList>
            <person name="Alioto T."/>
            <person name="Alioto T."/>
            <person name="Gomez Garrido J."/>
        </authorList>
    </citation>
    <scope>NUCLEOTIDE SEQUENCE</scope>
</reference>
<dbReference type="InterPro" id="IPR044801">
    <property type="entry name" value="Filamin"/>
</dbReference>
<dbReference type="InterPro" id="IPR001298">
    <property type="entry name" value="Filamin/ABP280_rpt"/>
</dbReference>
<dbReference type="AlphaFoldDB" id="A0AA36FHW4"/>
<dbReference type="PANTHER" id="PTHR38537">
    <property type="entry name" value="JITTERBUG, ISOFORM N"/>
    <property type="match status" value="1"/>
</dbReference>
<evidence type="ECO:0000256" key="4">
    <source>
        <dbReference type="SAM" id="MobiDB-lite"/>
    </source>
</evidence>
<dbReference type="PANTHER" id="PTHR38537:SF16">
    <property type="entry name" value="CALPONIN-HOMOLOGY (CH) DOMAIN-CONTAINING PROTEIN"/>
    <property type="match status" value="1"/>
</dbReference>
<dbReference type="InterPro" id="IPR013783">
    <property type="entry name" value="Ig-like_fold"/>
</dbReference>
<proteinExistence type="inferred from homology"/>